<evidence type="ECO:0000313" key="2">
    <source>
        <dbReference type="Proteomes" id="UP001500880"/>
    </source>
</evidence>
<sequence>MKLSGIRSFKQLDIGLQTGILRLKEEYQDKKTVQLIENTCIKEGIIEPVEGLFPPLVMNKLLKSIKRLGYNWMWIGDEFGTERKLEYIDDFVSHSDMLNKGKNLFTHNHNILITTHWDRHLSLLCSDKKTVEYLVESCSLEGFYCNKSTQINWSMQ</sequence>
<organism evidence="1 2">
    <name type="scientific">Salinibacillus aidingensis</name>
    <dbReference type="NCBI Taxonomy" id="237684"/>
    <lineage>
        <taxon>Bacteria</taxon>
        <taxon>Bacillati</taxon>
        <taxon>Bacillota</taxon>
        <taxon>Bacilli</taxon>
        <taxon>Bacillales</taxon>
        <taxon>Bacillaceae</taxon>
        <taxon>Salinibacillus</taxon>
    </lineage>
</organism>
<comment type="caution">
    <text evidence="1">The sequence shown here is derived from an EMBL/GenBank/DDBJ whole genome shotgun (WGS) entry which is preliminary data.</text>
</comment>
<gene>
    <name evidence="1" type="ORF">GCM10008986_27230</name>
</gene>
<dbReference type="Pfam" id="PF10924">
    <property type="entry name" value="DUF2711"/>
    <property type="match status" value="1"/>
</dbReference>
<accession>A0ABN1BKE1</accession>
<dbReference type="EMBL" id="BAAADO010000005">
    <property type="protein sequence ID" value="GAA0498656.1"/>
    <property type="molecule type" value="Genomic_DNA"/>
</dbReference>
<evidence type="ECO:0000313" key="1">
    <source>
        <dbReference type="EMBL" id="GAA0498656.1"/>
    </source>
</evidence>
<name>A0ABN1BKE1_9BACI</name>
<keyword evidence="2" id="KW-1185">Reference proteome</keyword>
<protein>
    <submittedName>
        <fullName evidence="1">Uncharacterized protein</fullName>
    </submittedName>
</protein>
<dbReference type="InterPro" id="IPR024250">
    <property type="entry name" value="DUF2711"/>
</dbReference>
<proteinExistence type="predicted"/>
<dbReference type="Proteomes" id="UP001500880">
    <property type="component" value="Unassembled WGS sequence"/>
</dbReference>
<reference evidence="1 2" key="1">
    <citation type="journal article" date="2019" name="Int. J. Syst. Evol. Microbiol.">
        <title>The Global Catalogue of Microorganisms (GCM) 10K type strain sequencing project: providing services to taxonomists for standard genome sequencing and annotation.</title>
        <authorList>
            <consortium name="The Broad Institute Genomics Platform"/>
            <consortium name="The Broad Institute Genome Sequencing Center for Infectious Disease"/>
            <person name="Wu L."/>
            <person name="Ma J."/>
        </authorList>
    </citation>
    <scope>NUCLEOTIDE SEQUENCE [LARGE SCALE GENOMIC DNA]</scope>
    <source>
        <strain evidence="1 2">JCM 12389</strain>
    </source>
</reference>